<evidence type="ECO:0000313" key="12">
    <source>
        <dbReference type="Proteomes" id="UP000321248"/>
    </source>
</evidence>
<keyword evidence="5" id="KW-0812">Transmembrane</keyword>
<feature type="region of interest" description="Disordered" evidence="9">
    <location>
        <begin position="51"/>
        <end position="81"/>
    </location>
</feature>
<accession>A0A5C8KIL2</accession>
<dbReference type="InterPro" id="IPR036034">
    <property type="entry name" value="PDZ_sf"/>
</dbReference>
<gene>
    <name evidence="11" type="ORF">FU658_13110</name>
</gene>
<evidence type="ECO:0000259" key="10">
    <source>
        <dbReference type="Pfam" id="PF11356"/>
    </source>
</evidence>
<name>A0A5C8KIL2_9GAMM</name>
<dbReference type="GO" id="GO:0015031">
    <property type="term" value="P:protein transport"/>
    <property type="evidence" value="ECO:0007669"/>
    <property type="project" value="UniProtKB-KW"/>
</dbReference>
<dbReference type="SUPFAM" id="SSF50156">
    <property type="entry name" value="PDZ domain-like"/>
    <property type="match status" value="1"/>
</dbReference>
<dbReference type="GO" id="GO:0005886">
    <property type="term" value="C:plasma membrane"/>
    <property type="evidence" value="ECO:0007669"/>
    <property type="project" value="UniProtKB-SubCell"/>
</dbReference>
<keyword evidence="12" id="KW-1185">Reference proteome</keyword>
<dbReference type="InterPro" id="IPR024961">
    <property type="entry name" value="T2SS_GspC_N"/>
</dbReference>
<dbReference type="Proteomes" id="UP000321248">
    <property type="component" value="Unassembled WGS sequence"/>
</dbReference>
<sequence>MAFIAEGEGAADRAYRAGDSLPAGARLREVHADRVLIERGGTLETLALARLGGTGSAPPRSGPSARPGATRGATATDAQQASGGYLSAPINVGRPDLATARQAGAPDLASLVSEANIVPVLEGERVIGVRLRVPDPALLERLGLSGEDVITQVNGIPLDGPQRRSELEQSLQRGGPVQLTVRRDGIDRQLTIGL</sequence>
<keyword evidence="3" id="KW-1003">Cell membrane</keyword>
<evidence type="ECO:0000256" key="8">
    <source>
        <dbReference type="ARBA" id="ARBA00023136"/>
    </source>
</evidence>
<dbReference type="Pfam" id="PF11356">
    <property type="entry name" value="T2SSC"/>
    <property type="match status" value="1"/>
</dbReference>
<protein>
    <recommendedName>
        <fullName evidence="10">Type II secretion system protein GspC N-terminal domain-containing protein</fullName>
    </recommendedName>
</protein>
<comment type="subcellular location">
    <subcellularLocation>
        <location evidence="1">Cell inner membrane</location>
    </subcellularLocation>
</comment>
<evidence type="ECO:0000313" key="11">
    <source>
        <dbReference type="EMBL" id="TXK59716.1"/>
    </source>
</evidence>
<dbReference type="EMBL" id="VRTS01000011">
    <property type="protein sequence ID" value="TXK59716.1"/>
    <property type="molecule type" value="Genomic_DNA"/>
</dbReference>
<evidence type="ECO:0000256" key="3">
    <source>
        <dbReference type="ARBA" id="ARBA00022475"/>
    </source>
</evidence>
<evidence type="ECO:0000256" key="4">
    <source>
        <dbReference type="ARBA" id="ARBA00022519"/>
    </source>
</evidence>
<feature type="domain" description="Type II secretion system protein GspC N-terminal" evidence="10">
    <location>
        <begin position="2"/>
        <end position="48"/>
    </location>
</feature>
<evidence type="ECO:0000256" key="9">
    <source>
        <dbReference type="SAM" id="MobiDB-lite"/>
    </source>
</evidence>
<evidence type="ECO:0000256" key="1">
    <source>
        <dbReference type="ARBA" id="ARBA00004533"/>
    </source>
</evidence>
<dbReference type="OrthoDB" id="1491375at2"/>
<organism evidence="11 12">
    <name type="scientific">Alkalisalibacterium limincola</name>
    <dbReference type="NCBI Taxonomy" id="2699169"/>
    <lineage>
        <taxon>Bacteria</taxon>
        <taxon>Pseudomonadati</taxon>
        <taxon>Pseudomonadota</taxon>
        <taxon>Gammaproteobacteria</taxon>
        <taxon>Lysobacterales</taxon>
        <taxon>Lysobacteraceae</taxon>
        <taxon>Alkalisalibacterium</taxon>
    </lineage>
</organism>
<evidence type="ECO:0000256" key="7">
    <source>
        <dbReference type="ARBA" id="ARBA00022989"/>
    </source>
</evidence>
<dbReference type="Gene3D" id="2.30.42.10">
    <property type="match status" value="1"/>
</dbReference>
<keyword evidence="4" id="KW-0997">Cell inner membrane</keyword>
<proteinExistence type="predicted"/>
<evidence type="ECO:0000256" key="5">
    <source>
        <dbReference type="ARBA" id="ARBA00022692"/>
    </source>
</evidence>
<dbReference type="AlphaFoldDB" id="A0A5C8KIL2"/>
<comment type="caution">
    <text evidence="11">The sequence shown here is derived from an EMBL/GenBank/DDBJ whole genome shotgun (WGS) entry which is preliminary data.</text>
</comment>
<keyword evidence="6" id="KW-0653">Protein transport</keyword>
<dbReference type="Gene3D" id="2.30.30.830">
    <property type="match status" value="1"/>
</dbReference>
<keyword evidence="7" id="KW-1133">Transmembrane helix</keyword>
<keyword evidence="8" id="KW-0472">Membrane</keyword>
<reference evidence="11 12" key="1">
    <citation type="submission" date="2019-08" db="EMBL/GenBank/DDBJ databases">
        <authorList>
            <person name="Karlyshev A.V."/>
        </authorList>
    </citation>
    <scope>NUCLEOTIDE SEQUENCE [LARGE SCALE GENOMIC DNA]</scope>
    <source>
        <strain evidence="11 12">Alg18-2.2</strain>
    </source>
</reference>
<evidence type="ECO:0000256" key="6">
    <source>
        <dbReference type="ARBA" id="ARBA00022927"/>
    </source>
</evidence>
<keyword evidence="2" id="KW-0813">Transport</keyword>
<evidence type="ECO:0000256" key="2">
    <source>
        <dbReference type="ARBA" id="ARBA00022448"/>
    </source>
</evidence>
<feature type="compositionally biased region" description="Low complexity" evidence="9">
    <location>
        <begin position="56"/>
        <end position="81"/>
    </location>
</feature>